<name>A0ABN2ML20_9PSEU</name>
<feature type="domain" description="Carboxymuconolactone decarboxylase-like" evidence="1">
    <location>
        <begin position="45"/>
        <end position="108"/>
    </location>
</feature>
<comment type="caution">
    <text evidence="2">The sequence shown here is derived from an EMBL/GenBank/DDBJ whole genome shotgun (WGS) entry which is preliminary data.</text>
</comment>
<organism evidence="2 3">
    <name type="scientific">Pseudonocardia ailaonensis</name>
    <dbReference type="NCBI Taxonomy" id="367279"/>
    <lineage>
        <taxon>Bacteria</taxon>
        <taxon>Bacillati</taxon>
        <taxon>Actinomycetota</taxon>
        <taxon>Actinomycetes</taxon>
        <taxon>Pseudonocardiales</taxon>
        <taxon>Pseudonocardiaceae</taxon>
        <taxon>Pseudonocardia</taxon>
    </lineage>
</organism>
<dbReference type="InterPro" id="IPR003779">
    <property type="entry name" value="CMD-like"/>
</dbReference>
<evidence type="ECO:0000313" key="3">
    <source>
        <dbReference type="Proteomes" id="UP001500449"/>
    </source>
</evidence>
<feature type="domain" description="Carboxymuconolactone decarboxylase-like" evidence="1">
    <location>
        <begin position="175"/>
        <end position="238"/>
    </location>
</feature>
<sequence length="255" mass="27046">MTATDQVGTDAGPGVATDAAAARAVLRHDLGLAADDPLADALGDDYVRRYAALSAAAHRRGALGEAERELVQMAVCAAVQLHDGTAVHLHARRAIAAGATVEQVLATRVETLGTHTMSFGAPLVLEALEAAGRESEVGSDPAEDRRVEERLRELRGHWNEAWRPMMRLDPEFLVATHELLAPPPGVLDPKLRELIYIALDVSTAHLYPNGARSHLRNALALGATVDEIMEVLELTALVGYRSLVPLLGAVSGGTA</sequence>
<reference evidence="2 3" key="1">
    <citation type="journal article" date="2019" name="Int. J. Syst. Evol. Microbiol.">
        <title>The Global Catalogue of Microorganisms (GCM) 10K type strain sequencing project: providing services to taxonomists for standard genome sequencing and annotation.</title>
        <authorList>
            <consortium name="The Broad Institute Genomics Platform"/>
            <consortium name="The Broad Institute Genome Sequencing Center for Infectious Disease"/>
            <person name="Wu L."/>
            <person name="Ma J."/>
        </authorList>
    </citation>
    <scope>NUCLEOTIDE SEQUENCE [LARGE SCALE GENOMIC DNA]</scope>
    <source>
        <strain evidence="2 3">JCM 16009</strain>
    </source>
</reference>
<dbReference type="InterPro" id="IPR029032">
    <property type="entry name" value="AhpD-like"/>
</dbReference>
<dbReference type="Gene3D" id="1.20.1290.10">
    <property type="entry name" value="AhpD-like"/>
    <property type="match status" value="1"/>
</dbReference>
<keyword evidence="3" id="KW-1185">Reference proteome</keyword>
<dbReference type="SUPFAM" id="SSF69118">
    <property type="entry name" value="AhpD-like"/>
    <property type="match status" value="1"/>
</dbReference>
<evidence type="ECO:0000259" key="1">
    <source>
        <dbReference type="Pfam" id="PF02627"/>
    </source>
</evidence>
<dbReference type="EMBL" id="BAAAQK010000001">
    <property type="protein sequence ID" value="GAA1827874.1"/>
    <property type="molecule type" value="Genomic_DNA"/>
</dbReference>
<evidence type="ECO:0000313" key="2">
    <source>
        <dbReference type="EMBL" id="GAA1827874.1"/>
    </source>
</evidence>
<gene>
    <name evidence="2" type="ORF">GCM10009836_01990</name>
</gene>
<protein>
    <recommendedName>
        <fullName evidence="1">Carboxymuconolactone decarboxylase-like domain-containing protein</fullName>
    </recommendedName>
</protein>
<dbReference type="PANTHER" id="PTHR33930">
    <property type="entry name" value="ALKYL HYDROPEROXIDE REDUCTASE AHPD"/>
    <property type="match status" value="1"/>
</dbReference>
<dbReference type="RefSeq" id="WP_344411574.1">
    <property type="nucleotide sequence ID" value="NZ_BAAAQK010000001.1"/>
</dbReference>
<proteinExistence type="predicted"/>
<dbReference type="PANTHER" id="PTHR33930:SF2">
    <property type="entry name" value="BLR3452 PROTEIN"/>
    <property type="match status" value="1"/>
</dbReference>
<accession>A0ABN2ML20</accession>
<dbReference type="Pfam" id="PF02627">
    <property type="entry name" value="CMD"/>
    <property type="match status" value="2"/>
</dbReference>
<dbReference type="Proteomes" id="UP001500449">
    <property type="component" value="Unassembled WGS sequence"/>
</dbReference>